<organism evidence="3 4">
    <name type="scientific">Riccia fluitans</name>
    <dbReference type="NCBI Taxonomy" id="41844"/>
    <lineage>
        <taxon>Eukaryota</taxon>
        <taxon>Viridiplantae</taxon>
        <taxon>Streptophyta</taxon>
        <taxon>Embryophyta</taxon>
        <taxon>Marchantiophyta</taxon>
        <taxon>Marchantiopsida</taxon>
        <taxon>Marchantiidae</taxon>
        <taxon>Marchantiales</taxon>
        <taxon>Ricciaceae</taxon>
        <taxon>Riccia</taxon>
    </lineage>
</organism>
<feature type="signal peptide" evidence="2">
    <location>
        <begin position="1"/>
        <end position="17"/>
    </location>
</feature>
<dbReference type="EMBL" id="JBHFFA010000002">
    <property type="protein sequence ID" value="KAL2642817.1"/>
    <property type="molecule type" value="Genomic_DNA"/>
</dbReference>
<sequence>MQVPMIFPVLCLPGSAAAPSGLLGGWWNSMLSLLLLFSVQDEQRRGQEVRAKEKESISKVSKRGREPSRVAAASSFAQGQGMNGDRAHETRATSLERIFCFVDAAHTVFTLQKYFKTETKAEI</sequence>
<accession>A0ABD1Z7X1</accession>
<protein>
    <recommendedName>
        <fullName evidence="5">Secreted protein</fullName>
    </recommendedName>
</protein>
<dbReference type="Proteomes" id="UP001605036">
    <property type="component" value="Unassembled WGS sequence"/>
</dbReference>
<feature type="compositionally biased region" description="Basic and acidic residues" evidence="1">
    <location>
        <begin position="48"/>
        <end position="68"/>
    </location>
</feature>
<keyword evidence="4" id="KW-1185">Reference proteome</keyword>
<feature type="region of interest" description="Disordered" evidence="1">
    <location>
        <begin position="48"/>
        <end position="88"/>
    </location>
</feature>
<feature type="chain" id="PRO_5044791922" description="Secreted protein" evidence="2">
    <location>
        <begin position="18"/>
        <end position="123"/>
    </location>
</feature>
<evidence type="ECO:0000256" key="2">
    <source>
        <dbReference type="SAM" id="SignalP"/>
    </source>
</evidence>
<evidence type="ECO:0000313" key="3">
    <source>
        <dbReference type="EMBL" id="KAL2642817.1"/>
    </source>
</evidence>
<evidence type="ECO:0008006" key="5">
    <source>
        <dbReference type="Google" id="ProtNLM"/>
    </source>
</evidence>
<reference evidence="3 4" key="1">
    <citation type="submission" date="2024-09" db="EMBL/GenBank/DDBJ databases">
        <title>Chromosome-scale assembly of Riccia fluitans.</title>
        <authorList>
            <person name="Paukszto L."/>
            <person name="Sawicki J."/>
            <person name="Karawczyk K."/>
            <person name="Piernik-Szablinska J."/>
            <person name="Szczecinska M."/>
            <person name="Mazdziarz M."/>
        </authorList>
    </citation>
    <scope>NUCLEOTIDE SEQUENCE [LARGE SCALE GENOMIC DNA]</scope>
    <source>
        <strain evidence="3">Rf_01</strain>
        <tissue evidence="3">Aerial parts of the thallus</tissue>
    </source>
</reference>
<keyword evidence="2" id="KW-0732">Signal</keyword>
<name>A0ABD1Z7X1_9MARC</name>
<dbReference type="AlphaFoldDB" id="A0ABD1Z7X1"/>
<comment type="caution">
    <text evidence="3">The sequence shown here is derived from an EMBL/GenBank/DDBJ whole genome shotgun (WGS) entry which is preliminary data.</text>
</comment>
<evidence type="ECO:0000313" key="4">
    <source>
        <dbReference type="Proteomes" id="UP001605036"/>
    </source>
</evidence>
<evidence type="ECO:0000256" key="1">
    <source>
        <dbReference type="SAM" id="MobiDB-lite"/>
    </source>
</evidence>
<gene>
    <name evidence="3" type="ORF">R1flu_010404</name>
</gene>
<proteinExistence type="predicted"/>